<keyword evidence="1" id="KW-0732">Signal</keyword>
<dbReference type="Gene3D" id="3.30.1490.480">
    <property type="entry name" value="Endolytic murein transglycosylase"/>
    <property type="match status" value="1"/>
</dbReference>
<proteinExistence type="predicted"/>
<dbReference type="EMBL" id="FONT01000001">
    <property type="protein sequence ID" value="SFE29821.1"/>
    <property type="molecule type" value="Genomic_DNA"/>
</dbReference>
<feature type="chain" id="PRO_5038972144" evidence="1">
    <location>
        <begin position="23"/>
        <end position="149"/>
    </location>
</feature>
<sequence length="149" mass="16633">MSRQSIRLFAAGWFLSACLSTAAYYIIPSEPSSENTQVPERIPPETESTPDIETAVHFLEDEGYKVVEAEEFDEIKNTEGNKVRSILHIEEGMSSDDVADLLQELEIIEDAGDFANKLENSGKTTAIKTGTYKLHNQMNHQEVIAQITN</sequence>
<evidence type="ECO:0000313" key="3">
    <source>
        <dbReference type="Proteomes" id="UP000199516"/>
    </source>
</evidence>
<dbReference type="Proteomes" id="UP000199516">
    <property type="component" value="Unassembled WGS sequence"/>
</dbReference>
<name>A0A1I1ZDI9_9BACI</name>
<dbReference type="OrthoDB" id="2138957at2"/>
<gene>
    <name evidence="2" type="ORF">SAMN05192532_101185</name>
</gene>
<dbReference type="RefSeq" id="WP_091656194.1">
    <property type="nucleotide sequence ID" value="NZ_FONT01000001.1"/>
</dbReference>
<dbReference type="AlphaFoldDB" id="A0A1I1ZDI9"/>
<reference evidence="2 3" key="1">
    <citation type="submission" date="2016-10" db="EMBL/GenBank/DDBJ databases">
        <authorList>
            <person name="de Groot N.N."/>
        </authorList>
    </citation>
    <scope>NUCLEOTIDE SEQUENCE [LARGE SCALE GENOMIC DNA]</scope>
    <source>
        <strain evidence="2 3">DSM 23995</strain>
    </source>
</reference>
<organism evidence="2 3">
    <name type="scientific">Alteribacillus iranensis</name>
    <dbReference type="NCBI Taxonomy" id="930128"/>
    <lineage>
        <taxon>Bacteria</taxon>
        <taxon>Bacillati</taxon>
        <taxon>Bacillota</taxon>
        <taxon>Bacilli</taxon>
        <taxon>Bacillales</taxon>
        <taxon>Bacillaceae</taxon>
        <taxon>Alteribacillus</taxon>
    </lineage>
</organism>
<keyword evidence="3" id="KW-1185">Reference proteome</keyword>
<accession>A0A1I1ZDI9</accession>
<feature type="signal peptide" evidence="1">
    <location>
        <begin position="1"/>
        <end position="22"/>
    </location>
</feature>
<protein>
    <submittedName>
        <fullName evidence="2">YceG-like family protein</fullName>
    </submittedName>
</protein>
<dbReference type="STRING" id="930128.SAMN05192532_101185"/>
<evidence type="ECO:0000313" key="2">
    <source>
        <dbReference type="EMBL" id="SFE29821.1"/>
    </source>
</evidence>
<dbReference type="PROSITE" id="PS51257">
    <property type="entry name" value="PROKAR_LIPOPROTEIN"/>
    <property type="match status" value="1"/>
</dbReference>
<evidence type="ECO:0000256" key="1">
    <source>
        <dbReference type="SAM" id="SignalP"/>
    </source>
</evidence>